<dbReference type="Proteomes" id="UP000287198">
    <property type="component" value="Unassembled WGS sequence"/>
</dbReference>
<comment type="pathway">
    <text evidence="3 13">Cofactor biosynthesis; riboflavin biosynthesis; 5-amino-6-(D-ribitylamino)uracil from GTP: step 3/4.</text>
</comment>
<dbReference type="InterPro" id="IPR016193">
    <property type="entry name" value="Cytidine_deaminase-like"/>
</dbReference>
<feature type="binding site" evidence="16">
    <location>
        <position position="77"/>
    </location>
    <ligand>
        <name>Zn(2+)</name>
        <dbReference type="ChEBI" id="CHEBI:29105"/>
        <note>catalytic</note>
    </ligand>
</feature>
<dbReference type="FunFam" id="3.40.140.10:FF:000025">
    <property type="entry name" value="Riboflavin biosynthesis protein RibD"/>
    <property type="match status" value="1"/>
</dbReference>
<dbReference type="RefSeq" id="WP_126761327.1">
    <property type="nucleotide sequence ID" value="NZ_JBHLTZ010000004.1"/>
</dbReference>
<dbReference type="Gene3D" id="3.40.430.10">
    <property type="entry name" value="Dihydrofolate Reductase, subunit A"/>
    <property type="match status" value="1"/>
</dbReference>
<gene>
    <name evidence="18" type="primary">ribD</name>
    <name evidence="18" type="ORF">CWI69_01770</name>
</gene>
<dbReference type="InterPro" id="IPR011549">
    <property type="entry name" value="RibD_C"/>
</dbReference>
<evidence type="ECO:0000313" key="19">
    <source>
        <dbReference type="Proteomes" id="UP000287198"/>
    </source>
</evidence>
<dbReference type="OrthoDB" id="9800865at2"/>
<dbReference type="InterPro" id="IPR002734">
    <property type="entry name" value="RibDG_C"/>
</dbReference>
<keyword evidence="7 13" id="KW-0479">Metal-binding</keyword>
<dbReference type="PANTHER" id="PTHR38011">
    <property type="entry name" value="DIHYDROFOLATE REDUCTASE FAMILY PROTEIN (AFU_ORTHOLOGUE AFUA_8G06820)"/>
    <property type="match status" value="1"/>
</dbReference>
<evidence type="ECO:0000256" key="5">
    <source>
        <dbReference type="ARBA" id="ARBA00007417"/>
    </source>
</evidence>
<name>A0A432XZM2_9GAMM</name>
<reference evidence="19" key="1">
    <citation type="journal article" date="2018" name="Front. Microbiol.">
        <title>Genome-Based Analysis Reveals the Taxonomy and Diversity of the Family Idiomarinaceae.</title>
        <authorList>
            <person name="Liu Y."/>
            <person name="Lai Q."/>
            <person name="Shao Z."/>
        </authorList>
    </citation>
    <scope>NUCLEOTIDE SEQUENCE [LARGE SCALE GENOMIC DNA]</scope>
    <source>
        <strain evidence="19">BH195</strain>
    </source>
</reference>
<keyword evidence="6 13" id="KW-0686">Riboflavin biosynthesis</keyword>
<evidence type="ECO:0000256" key="10">
    <source>
        <dbReference type="ARBA" id="ARBA00022857"/>
    </source>
</evidence>
<dbReference type="GO" id="GO:0008835">
    <property type="term" value="F:diaminohydroxyphosphoribosylaminopyrimidine deaminase activity"/>
    <property type="evidence" value="ECO:0007669"/>
    <property type="project" value="UniProtKB-EC"/>
</dbReference>
<dbReference type="GO" id="GO:0050661">
    <property type="term" value="F:NADP binding"/>
    <property type="evidence" value="ECO:0007669"/>
    <property type="project" value="InterPro"/>
</dbReference>
<feature type="binding site" evidence="16">
    <location>
        <position position="52"/>
    </location>
    <ligand>
        <name>Zn(2+)</name>
        <dbReference type="ChEBI" id="CHEBI:29105"/>
        <note>catalytic</note>
    </ligand>
</feature>
<dbReference type="EC" id="1.1.1.193" evidence="13"/>
<comment type="similarity">
    <text evidence="5 13">In the C-terminal section; belongs to the HTP reductase family.</text>
</comment>
<dbReference type="PROSITE" id="PS00903">
    <property type="entry name" value="CYT_DCMP_DEAMINASES_1"/>
    <property type="match status" value="1"/>
</dbReference>
<dbReference type="SUPFAM" id="SSF53927">
    <property type="entry name" value="Cytidine deaminase-like"/>
    <property type="match status" value="1"/>
</dbReference>
<feature type="active site" description="Proton donor" evidence="14">
    <location>
        <position position="54"/>
    </location>
</feature>
<dbReference type="Gene3D" id="3.40.140.10">
    <property type="entry name" value="Cytidine Deaminase, domain 2"/>
    <property type="match status" value="1"/>
</dbReference>
<dbReference type="InterPro" id="IPR002125">
    <property type="entry name" value="CMP_dCMP_dom"/>
</dbReference>
<dbReference type="InterPro" id="IPR050765">
    <property type="entry name" value="Riboflavin_Biosynth_HTPR"/>
</dbReference>
<accession>A0A432XZM2</accession>
<evidence type="ECO:0000256" key="15">
    <source>
        <dbReference type="PIRSR" id="PIRSR006769-2"/>
    </source>
</evidence>
<dbReference type="GO" id="GO:0009231">
    <property type="term" value="P:riboflavin biosynthetic process"/>
    <property type="evidence" value="ECO:0007669"/>
    <property type="project" value="UniProtKB-UniPathway"/>
</dbReference>
<dbReference type="PIRSF" id="PIRSF006769">
    <property type="entry name" value="RibD"/>
    <property type="match status" value="1"/>
</dbReference>
<comment type="pathway">
    <text evidence="2 13">Cofactor biosynthesis; riboflavin biosynthesis; 5-amino-6-(D-ribitylamino)uracil from GTP: step 2/4.</text>
</comment>
<dbReference type="EC" id="3.5.4.26" evidence="13"/>
<evidence type="ECO:0000256" key="14">
    <source>
        <dbReference type="PIRSR" id="PIRSR006769-1"/>
    </source>
</evidence>
<dbReference type="InterPro" id="IPR004794">
    <property type="entry name" value="Eubact_RibD"/>
</dbReference>
<comment type="function">
    <text evidence="1 13">Converts 2,5-diamino-6-(ribosylamino)-4(3h)-pyrimidinone 5'-phosphate into 5-amino-6-(ribosylamino)-2,4(1h,3h)-pyrimidinedione 5'-phosphate.</text>
</comment>
<feature type="binding site" evidence="15">
    <location>
        <position position="202"/>
    </location>
    <ligand>
        <name>NADP(+)</name>
        <dbReference type="ChEBI" id="CHEBI:58349"/>
    </ligand>
</feature>
<comment type="cofactor">
    <cofactor evidence="13 16">
        <name>Zn(2+)</name>
        <dbReference type="ChEBI" id="CHEBI:29105"/>
    </cofactor>
    <text evidence="13 16">Binds 1 zinc ion.</text>
</comment>
<dbReference type="InterPro" id="IPR016192">
    <property type="entry name" value="APOBEC/CMP_deaminase_Zn-bd"/>
</dbReference>
<dbReference type="NCBIfam" id="TIGR00227">
    <property type="entry name" value="ribD_Cterm"/>
    <property type="match status" value="1"/>
</dbReference>
<evidence type="ECO:0000256" key="9">
    <source>
        <dbReference type="ARBA" id="ARBA00022833"/>
    </source>
</evidence>
<feature type="binding site" evidence="15">
    <location>
        <position position="156"/>
    </location>
    <ligand>
        <name>NADP(+)</name>
        <dbReference type="ChEBI" id="CHEBI:58349"/>
    </ligand>
</feature>
<evidence type="ECO:0000256" key="13">
    <source>
        <dbReference type="PIRNR" id="PIRNR006769"/>
    </source>
</evidence>
<evidence type="ECO:0000256" key="2">
    <source>
        <dbReference type="ARBA" id="ARBA00004882"/>
    </source>
</evidence>
<feature type="binding site" evidence="15">
    <location>
        <position position="170"/>
    </location>
    <ligand>
        <name>substrate</name>
    </ligand>
</feature>
<dbReference type="AlphaFoldDB" id="A0A432XZM2"/>
<feature type="binding site" evidence="15">
    <location>
        <position position="186"/>
    </location>
    <ligand>
        <name>substrate</name>
    </ligand>
</feature>
<feature type="binding site" evidence="15">
    <location>
        <position position="209"/>
    </location>
    <ligand>
        <name>substrate</name>
    </ligand>
</feature>
<evidence type="ECO:0000256" key="3">
    <source>
        <dbReference type="ARBA" id="ARBA00004910"/>
    </source>
</evidence>
<evidence type="ECO:0000256" key="1">
    <source>
        <dbReference type="ARBA" id="ARBA00002151"/>
    </source>
</evidence>
<dbReference type="EMBL" id="PIPW01000001">
    <property type="protein sequence ID" value="RUO54176.1"/>
    <property type="molecule type" value="Genomic_DNA"/>
</dbReference>
<dbReference type="UniPathway" id="UPA00275">
    <property type="reaction ID" value="UER00401"/>
</dbReference>
<dbReference type="NCBIfam" id="TIGR00326">
    <property type="entry name" value="eubact_ribD"/>
    <property type="match status" value="1"/>
</dbReference>
<feature type="binding site" evidence="15">
    <location>
        <position position="291"/>
    </location>
    <ligand>
        <name>substrate</name>
    </ligand>
</feature>
<dbReference type="Pfam" id="PF00383">
    <property type="entry name" value="dCMP_cyt_deam_1"/>
    <property type="match status" value="1"/>
</dbReference>
<evidence type="ECO:0000256" key="16">
    <source>
        <dbReference type="PIRSR" id="PIRSR006769-3"/>
    </source>
</evidence>
<dbReference type="PANTHER" id="PTHR38011:SF7">
    <property type="entry name" value="2,5-DIAMINO-6-RIBOSYLAMINO-4(3H)-PYRIMIDINONE 5'-PHOSPHATE REDUCTASE"/>
    <property type="match status" value="1"/>
</dbReference>
<evidence type="ECO:0000256" key="11">
    <source>
        <dbReference type="ARBA" id="ARBA00023002"/>
    </source>
</evidence>
<feature type="binding site" evidence="15">
    <location>
        <begin position="293"/>
        <end position="299"/>
    </location>
    <ligand>
        <name>NADP(+)</name>
        <dbReference type="ChEBI" id="CHEBI:58349"/>
    </ligand>
</feature>
<dbReference type="SUPFAM" id="SSF53597">
    <property type="entry name" value="Dihydrofolate reductase-like"/>
    <property type="match status" value="1"/>
</dbReference>
<keyword evidence="8 13" id="KW-0378">Hydrolase</keyword>
<dbReference type="GO" id="GO:0008270">
    <property type="term" value="F:zinc ion binding"/>
    <property type="evidence" value="ECO:0007669"/>
    <property type="project" value="InterPro"/>
</dbReference>
<dbReference type="GO" id="GO:0008703">
    <property type="term" value="F:5-amino-6-(5-phosphoribosylamino)uracil reductase activity"/>
    <property type="evidence" value="ECO:0007669"/>
    <property type="project" value="UniProtKB-EC"/>
</dbReference>
<dbReference type="CDD" id="cd01284">
    <property type="entry name" value="Riboflavin_deaminase-reductase"/>
    <property type="match status" value="1"/>
</dbReference>
<keyword evidence="10 13" id="KW-0521">NADP</keyword>
<evidence type="ECO:0000256" key="6">
    <source>
        <dbReference type="ARBA" id="ARBA00022619"/>
    </source>
</evidence>
<keyword evidence="9 13" id="KW-0862">Zinc</keyword>
<comment type="catalytic activity">
    <reaction evidence="13">
        <text>5-amino-6-(5-phospho-D-ribitylamino)uracil + NADP(+) = 5-amino-6-(5-phospho-D-ribosylamino)uracil + NADPH + H(+)</text>
        <dbReference type="Rhea" id="RHEA:17845"/>
        <dbReference type="ChEBI" id="CHEBI:15378"/>
        <dbReference type="ChEBI" id="CHEBI:57783"/>
        <dbReference type="ChEBI" id="CHEBI:58349"/>
        <dbReference type="ChEBI" id="CHEBI:58421"/>
        <dbReference type="ChEBI" id="CHEBI:58453"/>
        <dbReference type="EC" id="1.1.1.193"/>
    </reaction>
</comment>
<comment type="similarity">
    <text evidence="4 13">In the N-terminal section; belongs to the cytidine and deoxycytidylate deaminase family.</text>
</comment>
<evidence type="ECO:0000313" key="18">
    <source>
        <dbReference type="EMBL" id="RUO54176.1"/>
    </source>
</evidence>
<sequence>MQQLDAQFMQQALDLAQRGAFSAAPNPLVGCVLVRDNEIVGQGWHERPGEPHAEVYALREAAQLARGATAYVTLEPCSHHGRTPPCADALIAAGVARVVIAMQDPNPLVAGEGITRLRAAGIEVSVGVLEQAARKLNRGFISRMERQRPWLRLKMAMSLDGRTALANGQSQWITGAEARRDVHAYRAQCGAILTSARTVIMDQARMTARHPQAQRQPLRVVLDRQQQLRPEHDFFAITSPVLRVVDGEDKVENHWPEHVSTLVLPATSGRLPLRALFSKLAELEINDIWTECGAELAGALVAAELVDEWIVYVAPKLLGDSSRGVLQLPVFQELVQAPELRYESFTQLGEDLKICARPRFPAGGADRGEVQS</sequence>
<feature type="binding site" evidence="15">
    <location>
        <position position="172"/>
    </location>
    <ligand>
        <name>NADP(+)</name>
        <dbReference type="ChEBI" id="CHEBI:58349"/>
    </ligand>
</feature>
<feature type="binding site" evidence="16">
    <location>
        <position position="86"/>
    </location>
    <ligand>
        <name>Zn(2+)</name>
        <dbReference type="ChEBI" id="CHEBI:29105"/>
        <note>catalytic</note>
    </ligand>
</feature>
<protein>
    <recommendedName>
        <fullName evidence="13">Riboflavin biosynthesis protein RibD</fullName>
    </recommendedName>
    <domain>
        <recommendedName>
            <fullName evidence="13">Diaminohydroxyphosphoribosylaminopyrimidine deaminase</fullName>
            <shortName evidence="13">DRAP deaminase</shortName>
            <ecNumber evidence="13">3.5.4.26</ecNumber>
        </recommendedName>
        <alternativeName>
            <fullName evidence="13">Riboflavin-specific deaminase</fullName>
        </alternativeName>
    </domain>
    <domain>
        <recommendedName>
            <fullName evidence="13">5-amino-6-(5-phosphoribosylamino)uracil reductase</fullName>
            <ecNumber evidence="13">1.1.1.193</ecNumber>
        </recommendedName>
        <alternativeName>
            <fullName evidence="13">HTP reductase</fullName>
        </alternativeName>
    </domain>
</protein>
<keyword evidence="19" id="KW-1185">Reference proteome</keyword>
<comment type="catalytic activity">
    <reaction evidence="13">
        <text>2,5-diamino-6-hydroxy-4-(5-phosphoribosylamino)-pyrimidine + H2O + H(+) = 5-amino-6-(5-phospho-D-ribosylamino)uracil + NH4(+)</text>
        <dbReference type="Rhea" id="RHEA:21868"/>
        <dbReference type="ChEBI" id="CHEBI:15377"/>
        <dbReference type="ChEBI" id="CHEBI:15378"/>
        <dbReference type="ChEBI" id="CHEBI:28938"/>
        <dbReference type="ChEBI" id="CHEBI:58453"/>
        <dbReference type="ChEBI" id="CHEBI:58614"/>
        <dbReference type="EC" id="3.5.4.26"/>
    </reaction>
</comment>
<feature type="domain" description="CMP/dCMP-type deaminase" evidence="17">
    <location>
        <begin position="3"/>
        <end position="125"/>
    </location>
</feature>
<evidence type="ECO:0000256" key="4">
    <source>
        <dbReference type="ARBA" id="ARBA00005259"/>
    </source>
</evidence>
<dbReference type="InterPro" id="IPR024072">
    <property type="entry name" value="DHFR-like_dom_sf"/>
</dbReference>
<evidence type="ECO:0000256" key="7">
    <source>
        <dbReference type="ARBA" id="ARBA00022723"/>
    </source>
</evidence>
<comment type="caution">
    <text evidence="18">The sequence shown here is derived from an EMBL/GenBank/DDBJ whole genome shotgun (WGS) entry which is preliminary data.</text>
</comment>
<dbReference type="Pfam" id="PF01872">
    <property type="entry name" value="RibD_C"/>
    <property type="match status" value="1"/>
</dbReference>
<keyword evidence="12" id="KW-0511">Multifunctional enzyme</keyword>
<keyword evidence="11 13" id="KW-0560">Oxidoreductase</keyword>
<organism evidence="18 19">
    <name type="scientific">Pseudidiomarina halophila</name>
    <dbReference type="NCBI Taxonomy" id="1449799"/>
    <lineage>
        <taxon>Bacteria</taxon>
        <taxon>Pseudomonadati</taxon>
        <taxon>Pseudomonadota</taxon>
        <taxon>Gammaproteobacteria</taxon>
        <taxon>Alteromonadales</taxon>
        <taxon>Idiomarinaceae</taxon>
        <taxon>Pseudidiomarina</taxon>
    </lineage>
</organism>
<evidence type="ECO:0000256" key="12">
    <source>
        <dbReference type="ARBA" id="ARBA00023268"/>
    </source>
</evidence>
<evidence type="ECO:0000259" key="17">
    <source>
        <dbReference type="PROSITE" id="PS51747"/>
    </source>
</evidence>
<feature type="binding site" evidence="15">
    <location>
        <position position="198"/>
    </location>
    <ligand>
        <name>NADP(+)</name>
        <dbReference type="ChEBI" id="CHEBI:58349"/>
    </ligand>
</feature>
<proteinExistence type="inferred from homology"/>
<evidence type="ECO:0000256" key="8">
    <source>
        <dbReference type="ARBA" id="ARBA00022801"/>
    </source>
</evidence>
<dbReference type="PROSITE" id="PS51747">
    <property type="entry name" value="CYT_DCMP_DEAMINASES_2"/>
    <property type="match status" value="1"/>
</dbReference>